<dbReference type="EMBL" id="JACHHT010000002">
    <property type="protein sequence ID" value="MBB6522217.1"/>
    <property type="molecule type" value="Genomic_DNA"/>
</dbReference>
<dbReference type="Gene3D" id="3.40.710.10">
    <property type="entry name" value="DD-peptidase/beta-lactamase superfamily"/>
    <property type="match status" value="1"/>
</dbReference>
<sequence>MQTSIDVRRAYAGLIMPDQQFEFFSAADSFFPVRRLTAAEQVSPLEYTEWDHHSFSFESEGESCNLYDYISRNRIVGLLLMKDGKVCFENYQFGFRPENHWLSMSMAKSIASTLVGVAIQEGAISSLDDLLVNYLPELEGGAYADVSVRQLLLMSSGAEWNEDHTNPESHRRAVLELQIQQNPDAICRYMSGLKKLFPAGDHWNYSTGETHIVGALLRAATGQWLADYLQEKLWHPLGMEADASWWQENPGGLEIAGSGFNARLRDYARFARFFMAGGKIGEQQILPSNWLHEAAGPTQIGDTLVPYGFMWWSLADQNGNFDKRAFSARGIFGQRIYISPQDNCLAVMFCQRSRPLGDSPILDDDFFNAFCRQSK</sequence>
<dbReference type="Proteomes" id="UP000528457">
    <property type="component" value="Unassembled WGS sequence"/>
</dbReference>
<accession>A0A7X0JU64</accession>
<dbReference type="InParanoid" id="A0A7X0JU64"/>
<dbReference type="RefSeq" id="WP_166846452.1">
    <property type="nucleotide sequence ID" value="NZ_JAAONY010000002.1"/>
</dbReference>
<proteinExistence type="predicted"/>
<dbReference type="InterPro" id="IPR050789">
    <property type="entry name" value="Diverse_Enzym_Activities"/>
</dbReference>
<dbReference type="InterPro" id="IPR012338">
    <property type="entry name" value="Beta-lactam/transpept-like"/>
</dbReference>
<dbReference type="PANTHER" id="PTHR43283">
    <property type="entry name" value="BETA-LACTAMASE-RELATED"/>
    <property type="match status" value="1"/>
</dbReference>
<reference evidence="2 3" key="1">
    <citation type="submission" date="2020-08" db="EMBL/GenBank/DDBJ databases">
        <title>Genomic Encyclopedia of Type Strains, Phase IV (KMG-IV): sequencing the most valuable type-strain genomes for metagenomic binning, comparative biology and taxonomic classification.</title>
        <authorList>
            <person name="Goeker M."/>
        </authorList>
    </citation>
    <scope>NUCLEOTIDE SEQUENCE [LARGE SCALE GENOMIC DNA]</scope>
    <source>
        <strain evidence="2 3">DSM 22368</strain>
    </source>
</reference>
<dbReference type="AlphaFoldDB" id="A0A7X0JU64"/>
<evidence type="ECO:0000259" key="1">
    <source>
        <dbReference type="Pfam" id="PF00144"/>
    </source>
</evidence>
<evidence type="ECO:0000313" key="3">
    <source>
        <dbReference type="Proteomes" id="UP000528457"/>
    </source>
</evidence>
<dbReference type="SUPFAM" id="SSF56601">
    <property type="entry name" value="beta-lactamase/transpeptidase-like"/>
    <property type="match status" value="1"/>
</dbReference>
<protein>
    <recommendedName>
        <fullName evidence="1">Beta-lactamase-related domain-containing protein</fullName>
    </recommendedName>
</protein>
<dbReference type="Pfam" id="PF00144">
    <property type="entry name" value="Beta-lactamase"/>
    <property type="match status" value="1"/>
</dbReference>
<feature type="domain" description="Beta-lactamase-related" evidence="1">
    <location>
        <begin position="77"/>
        <end position="359"/>
    </location>
</feature>
<comment type="caution">
    <text evidence="2">The sequence shown here is derived from an EMBL/GenBank/DDBJ whole genome shotgun (WGS) entry which is preliminary data.</text>
</comment>
<organism evidence="2 3">
    <name type="scientific">Pseudoteredinibacter isoporae</name>
    <dbReference type="NCBI Taxonomy" id="570281"/>
    <lineage>
        <taxon>Bacteria</taxon>
        <taxon>Pseudomonadati</taxon>
        <taxon>Pseudomonadota</taxon>
        <taxon>Gammaproteobacteria</taxon>
        <taxon>Cellvibrionales</taxon>
        <taxon>Cellvibrionaceae</taxon>
        <taxon>Pseudoteredinibacter</taxon>
    </lineage>
</organism>
<keyword evidence="3" id="KW-1185">Reference proteome</keyword>
<gene>
    <name evidence="2" type="ORF">HNR48_002502</name>
</gene>
<name>A0A7X0JU64_9GAMM</name>
<dbReference type="InterPro" id="IPR001466">
    <property type="entry name" value="Beta-lactam-related"/>
</dbReference>
<dbReference type="PANTHER" id="PTHR43283:SF14">
    <property type="entry name" value="BLL8153 PROTEIN"/>
    <property type="match status" value="1"/>
</dbReference>
<evidence type="ECO:0000313" key="2">
    <source>
        <dbReference type="EMBL" id="MBB6522217.1"/>
    </source>
</evidence>